<dbReference type="GO" id="GO:0016757">
    <property type="term" value="F:glycosyltransferase activity"/>
    <property type="evidence" value="ECO:0007669"/>
    <property type="project" value="UniProtKB-KW"/>
</dbReference>
<dbReference type="RefSeq" id="XP_016448287.1">
    <property type="nucleotide sequence ID" value="XM_016592801.1"/>
</dbReference>
<dbReference type="Pfam" id="PF13844">
    <property type="entry name" value="Glyco_transf_41"/>
    <property type="match status" value="1"/>
</dbReference>
<dbReference type="AlphaFoldDB" id="A0A1S3Y8B3"/>
<dbReference type="KEGG" id="nta:107773376"/>
<accession>A0A1S3Y8B3</accession>
<dbReference type="Gene3D" id="3.40.50.11380">
    <property type="match status" value="1"/>
</dbReference>
<keyword evidence="4" id="KW-0677">Repeat</keyword>
<dbReference type="SMR" id="A0A1S3Y8B3"/>
<dbReference type="PANTHER" id="PTHR44835">
    <property type="entry name" value="UDP-N-ACETYLGLUCOSAMINE--PEPTIDE N-ACETYLGLUCOSAMINYLTRANSFERASE SPINDLY-RELATED"/>
    <property type="match status" value="1"/>
</dbReference>
<dbReference type="InterPro" id="IPR051939">
    <property type="entry name" value="Glycosyltr_41/O-GlcNAc_trsf"/>
</dbReference>
<gene>
    <name evidence="7" type="primary">LOC107773376</name>
</gene>
<sequence>MKLYPQYTSWDNSKVPERPLVIGYVSPDYFTHSVSYFIEAPLVYHDYANYKVVVYSAVVKADAKTNRFRDKVLKKGGVWRDIYGIDEKKVSSMIREDKVDIMVELTGHTANNKLGTMACRPAPVQVIFILCPNLVVSGFNIAALRPNCTTLDMFCLLRERAGLSFF</sequence>
<dbReference type="PaxDb" id="4097-A0A1S3Y8B3"/>
<evidence type="ECO:0000256" key="2">
    <source>
        <dbReference type="ARBA" id="ARBA00022676"/>
    </source>
</evidence>
<evidence type="ECO:0000256" key="1">
    <source>
        <dbReference type="ARBA" id="ARBA00004922"/>
    </source>
</evidence>
<dbReference type="PANTHER" id="PTHR44835:SF1">
    <property type="entry name" value="PROTEIN O-GLCNAC TRANSFERASE"/>
    <property type="match status" value="1"/>
</dbReference>
<evidence type="ECO:0000259" key="6">
    <source>
        <dbReference type="Pfam" id="PF13844"/>
    </source>
</evidence>
<keyword evidence="3" id="KW-0808">Transferase</keyword>
<organism evidence="7">
    <name type="scientific">Nicotiana tabacum</name>
    <name type="common">Common tobacco</name>
    <dbReference type="NCBI Taxonomy" id="4097"/>
    <lineage>
        <taxon>Eukaryota</taxon>
        <taxon>Viridiplantae</taxon>
        <taxon>Streptophyta</taxon>
        <taxon>Embryophyta</taxon>
        <taxon>Tracheophyta</taxon>
        <taxon>Spermatophyta</taxon>
        <taxon>Magnoliopsida</taxon>
        <taxon>eudicotyledons</taxon>
        <taxon>Gunneridae</taxon>
        <taxon>Pentapetalae</taxon>
        <taxon>asterids</taxon>
        <taxon>lamiids</taxon>
        <taxon>Solanales</taxon>
        <taxon>Solanaceae</taxon>
        <taxon>Nicotianoideae</taxon>
        <taxon>Nicotianeae</taxon>
        <taxon>Nicotiana</taxon>
    </lineage>
</organism>
<proteinExistence type="predicted"/>
<name>A0A1S3Y8B3_TOBAC</name>
<keyword evidence="2 7" id="KW-0328">Glycosyltransferase</keyword>
<dbReference type="OrthoDB" id="9991317at2759"/>
<evidence type="ECO:0000313" key="7">
    <source>
        <dbReference type="RefSeq" id="XP_016448287.1"/>
    </source>
</evidence>
<dbReference type="InterPro" id="IPR029489">
    <property type="entry name" value="OGT/SEC/SPY_C"/>
</dbReference>
<keyword evidence="5" id="KW-0802">TPR repeat</keyword>
<protein>
    <submittedName>
        <fullName evidence="7">Probable UDP-N-acetylglucosamine--peptide N-acetylglucosaminyltransferase SPINDLY</fullName>
    </submittedName>
</protein>
<evidence type="ECO:0000256" key="3">
    <source>
        <dbReference type="ARBA" id="ARBA00022679"/>
    </source>
</evidence>
<feature type="domain" description="O-GlcNAc transferase C-terminal" evidence="6">
    <location>
        <begin position="9"/>
        <end position="133"/>
    </location>
</feature>
<comment type="pathway">
    <text evidence="1">Protein modification; protein glycosylation.</text>
</comment>
<reference evidence="7" key="1">
    <citation type="submission" date="2025-08" db="UniProtKB">
        <authorList>
            <consortium name="RefSeq"/>
        </authorList>
    </citation>
    <scope>IDENTIFICATION</scope>
</reference>
<evidence type="ECO:0000256" key="5">
    <source>
        <dbReference type="ARBA" id="ARBA00022803"/>
    </source>
</evidence>
<dbReference type="STRING" id="4097.A0A1S3Y8B3"/>
<evidence type="ECO:0000256" key="4">
    <source>
        <dbReference type="ARBA" id="ARBA00022737"/>
    </source>
</evidence>